<evidence type="ECO:0000259" key="7">
    <source>
        <dbReference type="Pfam" id="PF01895"/>
    </source>
</evidence>
<name>A0A239EQA4_9RHOB</name>
<feature type="transmembrane region" description="Helical" evidence="6">
    <location>
        <begin position="271"/>
        <end position="292"/>
    </location>
</feature>
<proteinExistence type="predicted"/>
<evidence type="ECO:0000313" key="9">
    <source>
        <dbReference type="Proteomes" id="UP000198440"/>
    </source>
</evidence>
<accession>A0A239EQA4</accession>
<evidence type="ECO:0000256" key="2">
    <source>
        <dbReference type="ARBA" id="ARBA00022475"/>
    </source>
</evidence>
<feature type="transmembrane region" description="Helical" evidence="6">
    <location>
        <begin position="236"/>
        <end position="259"/>
    </location>
</feature>
<dbReference type="GO" id="GO:0005436">
    <property type="term" value="F:sodium:phosphate symporter activity"/>
    <property type="evidence" value="ECO:0007669"/>
    <property type="project" value="InterPro"/>
</dbReference>
<dbReference type="NCBIfam" id="NF037997">
    <property type="entry name" value="Na_Pi_symport"/>
    <property type="match status" value="1"/>
</dbReference>
<dbReference type="InterPro" id="IPR003841">
    <property type="entry name" value="Na/Pi_transpt"/>
</dbReference>
<dbReference type="PANTHER" id="PTHR10010">
    <property type="entry name" value="SOLUTE CARRIER FAMILY 34 SODIUM PHOSPHATE , MEMBER 2-RELATED"/>
    <property type="match status" value="1"/>
</dbReference>
<keyword evidence="5 6" id="KW-0472">Membrane</keyword>
<feature type="domain" description="PhoU" evidence="7">
    <location>
        <begin position="366"/>
        <end position="446"/>
    </location>
</feature>
<keyword evidence="4 6" id="KW-1133">Transmembrane helix</keyword>
<evidence type="ECO:0000256" key="6">
    <source>
        <dbReference type="SAM" id="Phobius"/>
    </source>
</evidence>
<evidence type="ECO:0000313" key="8">
    <source>
        <dbReference type="EMBL" id="SNS46591.1"/>
    </source>
</evidence>
<dbReference type="Proteomes" id="UP000198440">
    <property type="component" value="Unassembled WGS sequence"/>
</dbReference>
<evidence type="ECO:0000256" key="3">
    <source>
        <dbReference type="ARBA" id="ARBA00022692"/>
    </source>
</evidence>
<dbReference type="Gene3D" id="1.20.58.220">
    <property type="entry name" value="Phosphate transport system protein phou homolog 2, domain 2"/>
    <property type="match status" value="1"/>
</dbReference>
<feature type="transmembrane region" description="Helical" evidence="6">
    <location>
        <begin position="28"/>
        <end position="49"/>
    </location>
</feature>
<evidence type="ECO:0000256" key="4">
    <source>
        <dbReference type="ARBA" id="ARBA00022989"/>
    </source>
</evidence>
<feature type="transmembrane region" description="Helical" evidence="6">
    <location>
        <begin position="127"/>
        <end position="149"/>
    </location>
</feature>
<dbReference type="Pfam" id="PF02690">
    <property type="entry name" value="Na_Pi_cotrans"/>
    <property type="match status" value="1"/>
</dbReference>
<comment type="subcellular location">
    <subcellularLocation>
        <location evidence="1">Cell membrane</location>
        <topology evidence="1">Multi-pass membrane protein</topology>
    </subcellularLocation>
</comment>
<dbReference type="InterPro" id="IPR026022">
    <property type="entry name" value="PhoU_dom"/>
</dbReference>
<gene>
    <name evidence="8" type="ORF">SAMN04488078_101621</name>
</gene>
<dbReference type="PANTHER" id="PTHR10010:SF46">
    <property type="entry name" value="SODIUM-DEPENDENT PHOSPHATE TRANSPORT PROTEIN 2B"/>
    <property type="match status" value="1"/>
</dbReference>
<dbReference type="SUPFAM" id="SSF109755">
    <property type="entry name" value="PhoU-like"/>
    <property type="match status" value="1"/>
</dbReference>
<feature type="transmembrane region" description="Helical" evidence="6">
    <location>
        <begin position="199"/>
        <end position="224"/>
    </location>
</feature>
<dbReference type="GO" id="GO:0044341">
    <property type="term" value="P:sodium-dependent phosphate transport"/>
    <property type="evidence" value="ECO:0007669"/>
    <property type="project" value="InterPro"/>
</dbReference>
<feature type="transmembrane region" description="Helical" evidence="6">
    <location>
        <begin position="91"/>
        <end position="115"/>
    </location>
</feature>
<dbReference type="InterPro" id="IPR038078">
    <property type="entry name" value="PhoU-like_sf"/>
</dbReference>
<dbReference type="EMBL" id="FZON01000016">
    <property type="protein sequence ID" value="SNS46591.1"/>
    <property type="molecule type" value="Genomic_DNA"/>
</dbReference>
<evidence type="ECO:0000256" key="1">
    <source>
        <dbReference type="ARBA" id="ARBA00004651"/>
    </source>
</evidence>
<dbReference type="Pfam" id="PF01895">
    <property type="entry name" value="PhoU"/>
    <property type="match status" value="1"/>
</dbReference>
<dbReference type="AlphaFoldDB" id="A0A239EQA4"/>
<keyword evidence="2" id="KW-1003">Cell membrane</keyword>
<evidence type="ECO:0000256" key="5">
    <source>
        <dbReference type="ARBA" id="ARBA00023136"/>
    </source>
</evidence>
<dbReference type="GO" id="GO:0005886">
    <property type="term" value="C:plasma membrane"/>
    <property type="evidence" value="ECO:0007669"/>
    <property type="project" value="UniProtKB-SubCell"/>
</dbReference>
<keyword evidence="3 6" id="KW-0812">Transmembrane</keyword>
<organism evidence="8 9">
    <name type="scientific">Antarctobacter heliothermus</name>
    <dbReference type="NCBI Taxonomy" id="74033"/>
    <lineage>
        <taxon>Bacteria</taxon>
        <taxon>Pseudomonadati</taxon>
        <taxon>Pseudomonadota</taxon>
        <taxon>Alphaproteobacteria</taxon>
        <taxon>Rhodobacterales</taxon>
        <taxon>Roseobacteraceae</taxon>
        <taxon>Antarctobacter</taxon>
    </lineage>
</organism>
<feature type="transmembrane region" description="Helical" evidence="6">
    <location>
        <begin position="304"/>
        <end position="326"/>
    </location>
</feature>
<reference evidence="8 9" key="1">
    <citation type="submission" date="2017-06" db="EMBL/GenBank/DDBJ databases">
        <authorList>
            <person name="Kim H.J."/>
            <person name="Triplett B.A."/>
        </authorList>
    </citation>
    <scope>NUCLEOTIDE SEQUENCE [LARGE SCALE GENOMIC DNA]</scope>
    <source>
        <strain evidence="8 9">DSM 11445</strain>
    </source>
</reference>
<protein>
    <submittedName>
        <fullName evidence="8">Phosphate:Na+ symporter</fullName>
    </submittedName>
</protein>
<sequence length="580" mass="62020">MFFEHTLADMGLCHWRKGKKADFGATPLILLSVNLAAAVALLLWSVRLIRTGVERAFMPELRRHLKSLSQRPVSAAAGGGIAAMLLQSSTAVALIGGGFVASGMLAPPSALALLLGADLGSAAMARVLMSPVEVIIPFLLLIGIATFFNARSRKTKQVGRIVIGFALVLVSLQMIRTATAPIGENEIVQEISAYFANDLLSAFLIGAVLAWIMHSSLAAILTFATFAASDLIAPPVAAALVIGANLGGAVVPLVLLSAAPRSARQVVVGNLLARGGITLAALCLIVFDVIDLSLLGQNAGQQVVMLHILLNATLVGVGLLGLHVLIRISGALVPASTVDADTTVSALDPNALENTDYALACGQRELLRMAETVQAMLIPVMGLFREWDPQVAQLIEKREDAVDRMHFETKIYLSKLREKNDVGAQSQSSVELVAMANNLEEAADKIAVNLLALAKKMNDEAISFSEQGLADIEQFHDQVVTNTQLALNVLTTGDAEAARQLVAEKDRVRREEQRLQARHLNRLRKRRAASVETTNIHQETLRLLKQINAALCYLAYPIAEKTGDLLGSRLASPRYAGSQT</sequence>